<accession>A0AAE1NP03</accession>
<evidence type="ECO:0000313" key="5">
    <source>
        <dbReference type="Proteomes" id="UP001292094"/>
    </source>
</evidence>
<dbReference type="EMBL" id="JAWZYT010004484">
    <property type="protein sequence ID" value="KAK4293679.1"/>
    <property type="molecule type" value="Genomic_DNA"/>
</dbReference>
<dbReference type="GO" id="GO:0016077">
    <property type="term" value="P:sno(s)RNA catabolic process"/>
    <property type="evidence" value="ECO:0007669"/>
    <property type="project" value="TreeGrafter"/>
</dbReference>
<dbReference type="Pfam" id="PF22327">
    <property type="entry name" value="Nudt16-like"/>
    <property type="match status" value="1"/>
</dbReference>
<reference evidence="4" key="1">
    <citation type="submission" date="2023-11" db="EMBL/GenBank/DDBJ databases">
        <title>Genome assemblies of two species of porcelain crab, Petrolisthes cinctipes and Petrolisthes manimaculis (Anomura: Porcellanidae).</title>
        <authorList>
            <person name="Angst P."/>
        </authorList>
    </citation>
    <scope>NUCLEOTIDE SEQUENCE</scope>
    <source>
        <strain evidence="4">PB745_02</strain>
        <tissue evidence="4">Gill</tissue>
    </source>
</reference>
<proteinExistence type="predicted"/>
<evidence type="ECO:0000256" key="3">
    <source>
        <dbReference type="ARBA" id="ARBA00023242"/>
    </source>
</evidence>
<dbReference type="GO" id="GO:0030515">
    <property type="term" value="F:snoRNA binding"/>
    <property type="evidence" value="ECO:0007669"/>
    <property type="project" value="TreeGrafter"/>
</dbReference>
<gene>
    <name evidence="4" type="ORF">Pmani_033639</name>
</gene>
<dbReference type="InterPro" id="IPR054754">
    <property type="entry name" value="NudT16"/>
</dbReference>
<dbReference type="PANTHER" id="PTHR31699">
    <property type="entry name" value="NUDIX T16 FAMILY MEMBER"/>
    <property type="match status" value="1"/>
</dbReference>
<keyword evidence="2" id="KW-0694">RNA-binding</keyword>
<dbReference type="GO" id="GO:0006402">
    <property type="term" value="P:mRNA catabolic process"/>
    <property type="evidence" value="ECO:0007669"/>
    <property type="project" value="TreeGrafter"/>
</dbReference>
<comment type="caution">
    <text evidence="4">The sequence shown here is derived from an EMBL/GenBank/DDBJ whole genome shotgun (WGS) entry which is preliminary data.</text>
</comment>
<dbReference type="AlphaFoldDB" id="A0AAE1NP03"/>
<keyword evidence="5" id="KW-1185">Reference proteome</keyword>
<keyword evidence="3" id="KW-0539">Nucleus</keyword>
<dbReference type="GO" id="GO:0005634">
    <property type="term" value="C:nucleus"/>
    <property type="evidence" value="ECO:0007669"/>
    <property type="project" value="UniProtKB-SubCell"/>
</dbReference>
<dbReference type="Gene3D" id="3.90.79.10">
    <property type="entry name" value="Nucleoside Triphosphate Pyrophosphohydrolase"/>
    <property type="match status" value="1"/>
</dbReference>
<organism evidence="4 5">
    <name type="scientific">Petrolisthes manimaculis</name>
    <dbReference type="NCBI Taxonomy" id="1843537"/>
    <lineage>
        <taxon>Eukaryota</taxon>
        <taxon>Metazoa</taxon>
        <taxon>Ecdysozoa</taxon>
        <taxon>Arthropoda</taxon>
        <taxon>Crustacea</taxon>
        <taxon>Multicrustacea</taxon>
        <taxon>Malacostraca</taxon>
        <taxon>Eumalacostraca</taxon>
        <taxon>Eucarida</taxon>
        <taxon>Decapoda</taxon>
        <taxon>Pleocyemata</taxon>
        <taxon>Anomura</taxon>
        <taxon>Galatheoidea</taxon>
        <taxon>Porcellanidae</taxon>
        <taxon>Petrolisthes</taxon>
    </lineage>
</organism>
<protein>
    <recommendedName>
        <fullName evidence="6">U8 snoRNA-decapping enzyme</fullName>
    </recommendedName>
</protein>
<comment type="subcellular location">
    <subcellularLocation>
        <location evidence="1">Nucleus</location>
    </subcellularLocation>
</comment>
<dbReference type="PANTHER" id="PTHR31699:SF1">
    <property type="entry name" value="U8 SNORNA-DECAPPING ENZYME"/>
    <property type="match status" value="1"/>
</dbReference>
<evidence type="ECO:0000256" key="1">
    <source>
        <dbReference type="ARBA" id="ARBA00004123"/>
    </source>
</evidence>
<name>A0AAE1NP03_9EUCA</name>
<sequence length="232" mass="26250">MAEVPINDGHNNLMTSRTQNYLPIPEIPRCLQQSTITKGLISYNEAQKLDRYGLAAHTCVWAPQPGASKFGELKAAVMMHLRFDGTFGFPGGLINFDEDVVEGLNREMNEEIGFGHIGCPVTWNDYYKTQVIHEKELVLHFFIKEVTLDQLQDLEKRTLLAPDFGKEVMGNVRVPLYTMENMYSGLPEFLNNRFIGTAKQDLLLALHHVKLLTETDIIEVMLKSQTLNLAPS</sequence>
<dbReference type="InterPro" id="IPR015797">
    <property type="entry name" value="NUDIX_hydrolase-like_dom_sf"/>
</dbReference>
<dbReference type="GO" id="GO:1990174">
    <property type="term" value="F:phosphodiesterase decapping endonuclease activity"/>
    <property type="evidence" value="ECO:0007669"/>
    <property type="project" value="TreeGrafter"/>
</dbReference>
<evidence type="ECO:0000313" key="4">
    <source>
        <dbReference type="EMBL" id="KAK4293679.1"/>
    </source>
</evidence>
<evidence type="ECO:0008006" key="6">
    <source>
        <dbReference type="Google" id="ProtNLM"/>
    </source>
</evidence>
<dbReference type="PROSITE" id="PS00893">
    <property type="entry name" value="NUDIX_BOX"/>
    <property type="match status" value="1"/>
</dbReference>
<dbReference type="InterPro" id="IPR020084">
    <property type="entry name" value="NUDIX_hydrolase_CS"/>
</dbReference>
<dbReference type="SUPFAM" id="SSF55811">
    <property type="entry name" value="Nudix"/>
    <property type="match status" value="1"/>
</dbReference>
<dbReference type="Proteomes" id="UP001292094">
    <property type="component" value="Unassembled WGS sequence"/>
</dbReference>
<evidence type="ECO:0000256" key="2">
    <source>
        <dbReference type="ARBA" id="ARBA00022884"/>
    </source>
</evidence>